<proteinExistence type="predicted"/>
<evidence type="ECO:0000313" key="3">
    <source>
        <dbReference type="Proteomes" id="UP001146351"/>
    </source>
</evidence>
<organism evidence="2 3">
    <name type="scientific">Penicillium capsulatum</name>
    <dbReference type="NCBI Taxonomy" id="69766"/>
    <lineage>
        <taxon>Eukaryota</taxon>
        <taxon>Fungi</taxon>
        <taxon>Dikarya</taxon>
        <taxon>Ascomycota</taxon>
        <taxon>Pezizomycotina</taxon>
        <taxon>Eurotiomycetes</taxon>
        <taxon>Eurotiomycetidae</taxon>
        <taxon>Eurotiales</taxon>
        <taxon>Aspergillaceae</taxon>
        <taxon>Penicillium</taxon>
    </lineage>
</organism>
<reference evidence="2" key="2">
    <citation type="journal article" date="2023" name="IMA Fungus">
        <title>Comparative genomic study of the Penicillium genus elucidates a diverse pangenome and 15 lateral gene transfer events.</title>
        <authorList>
            <person name="Petersen C."/>
            <person name="Sorensen T."/>
            <person name="Nielsen M.R."/>
            <person name="Sondergaard T.E."/>
            <person name="Sorensen J.L."/>
            <person name="Fitzpatrick D.A."/>
            <person name="Frisvad J.C."/>
            <person name="Nielsen K.L."/>
        </authorList>
    </citation>
    <scope>NUCLEOTIDE SEQUENCE</scope>
    <source>
        <strain evidence="2">IBT 21917</strain>
    </source>
</reference>
<accession>A0A9W9LUW8</accession>
<name>A0A9W9LUW8_9EURO</name>
<evidence type="ECO:0000313" key="2">
    <source>
        <dbReference type="EMBL" id="KAJ5178988.1"/>
    </source>
</evidence>
<evidence type="ECO:0000256" key="1">
    <source>
        <dbReference type="SAM" id="MobiDB-lite"/>
    </source>
</evidence>
<gene>
    <name evidence="2" type="ORF">N7492_002198</name>
</gene>
<reference evidence="2" key="1">
    <citation type="submission" date="2022-11" db="EMBL/GenBank/DDBJ databases">
        <authorList>
            <person name="Petersen C."/>
        </authorList>
    </citation>
    <scope>NUCLEOTIDE SEQUENCE</scope>
    <source>
        <strain evidence="2">IBT 21917</strain>
    </source>
</reference>
<keyword evidence="3" id="KW-1185">Reference proteome</keyword>
<comment type="caution">
    <text evidence="2">The sequence shown here is derived from an EMBL/GenBank/DDBJ whole genome shotgun (WGS) entry which is preliminary data.</text>
</comment>
<dbReference type="EMBL" id="JAPQKO010000002">
    <property type="protein sequence ID" value="KAJ5178988.1"/>
    <property type="molecule type" value="Genomic_DNA"/>
</dbReference>
<dbReference type="Proteomes" id="UP001146351">
    <property type="component" value="Unassembled WGS sequence"/>
</dbReference>
<feature type="region of interest" description="Disordered" evidence="1">
    <location>
        <begin position="83"/>
        <end position="105"/>
    </location>
</feature>
<dbReference type="AlphaFoldDB" id="A0A9W9LUW8"/>
<protein>
    <submittedName>
        <fullName evidence="2">Uncharacterized protein</fullName>
    </submittedName>
</protein>
<sequence>MAAAVAAKDPTSWLVRTVRDDISTCDVKSNNIEEGPSPIGGNDHQGAVNQCMDTKLFPYICDAQYNPAKMTLIIFEDHKGCAGPSRTGKPGQWMGKAKSWKMVNN</sequence>